<name>A0ACC0TI51_POPTR</name>
<keyword evidence="2" id="KW-1185">Reference proteome</keyword>
<organism evidence="1 2">
    <name type="scientific">Populus trichocarpa</name>
    <name type="common">Western balsam poplar</name>
    <name type="synonym">Populus balsamifera subsp. trichocarpa</name>
    <dbReference type="NCBI Taxonomy" id="3694"/>
    <lineage>
        <taxon>Eukaryota</taxon>
        <taxon>Viridiplantae</taxon>
        <taxon>Streptophyta</taxon>
        <taxon>Embryophyta</taxon>
        <taxon>Tracheophyta</taxon>
        <taxon>Spermatophyta</taxon>
        <taxon>Magnoliopsida</taxon>
        <taxon>eudicotyledons</taxon>
        <taxon>Gunneridae</taxon>
        <taxon>Pentapetalae</taxon>
        <taxon>rosids</taxon>
        <taxon>fabids</taxon>
        <taxon>Malpighiales</taxon>
        <taxon>Salicaceae</taxon>
        <taxon>Saliceae</taxon>
        <taxon>Populus</taxon>
    </lineage>
</organism>
<proteinExistence type="predicted"/>
<dbReference type="EMBL" id="CM009290">
    <property type="protein sequence ID" value="KAI9401255.1"/>
    <property type="molecule type" value="Genomic_DNA"/>
</dbReference>
<evidence type="ECO:0000313" key="1">
    <source>
        <dbReference type="EMBL" id="KAI9401255.1"/>
    </source>
</evidence>
<sequence>MTILRPDSPRNSGSPGRGRRSRSLSRPRRSRSRSINGSGITGLSTRITSSDLEKYFNSEGKVLECHLVTDPDTREFRGFAFVTVETTEDADRCIKYLNCSVLEGRLITMEKMADPNKCLSRCINWRNFGGGMNDPPWKKHSFMKMNLVSILAHIQLNAAWL</sequence>
<evidence type="ECO:0000313" key="2">
    <source>
        <dbReference type="Proteomes" id="UP000006729"/>
    </source>
</evidence>
<gene>
    <name evidence="1" type="ORF">POPTR_001G101500v4</name>
</gene>
<accession>A0ACC0TI51</accession>
<reference evidence="1 2" key="1">
    <citation type="journal article" date="2006" name="Science">
        <title>The genome of black cottonwood, Populus trichocarpa (Torr. &amp; Gray).</title>
        <authorList>
            <person name="Tuskan G.A."/>
            <person name="Difazio S."/>
            <person name="Jansson S."/>
            <person name="Bohlmann J."/>
            <person name="Grigoriev I."/>
            <person name="Hellsten U."/>
            <person name="Putnam N."/>
            <person name="Ralph S."/>
            <person name="Rombauts S."/>
            <person name="Salamov A."/>
            <person name="Schein J."/>
            <person name="Sterck L."/>
            <person name="Aerts A."/>
            <person name="Bhalerao R.R."/>
            <person name="Bhalerao R.P."/>
            <person name="Blaudez D."/>
            <person name="Boerjan W."/>
            <person name="Brun A."/>
            <person name="Brunner A."/>
            <person name="Busov V."/>
            <person name="Campbell M."/>
            <person name="Carlson J."/>
            <person name="Chalot M."/>
            <person name="Chapman J."/>
            <person name="Chen G.L."/>
            <person name="Cooper D."/>
            <person name="Coutinho P.M."/>
            <person name="Couturier J."/>
            <person name="Covert S."/>
            <person name="Cronk Q."/>
            <person name="Cunningham R."/>
            <person name="Davis J."/>
            <person name="Degroeve S."/>
            <person name="Dejardin A."/>
            <person name="Depamphilis C."/>
            <person name="Detter J."/>
            <person name="Dirks B."/>
            <person name="Dubchak I."/>
            <person name="Duplessis S."/>
            <person name="Ehlting J."/>
            <person name="Ellis B."/>
            <person name="Gendler K."/>
            <person name="Goodstein D."/>
            <person name="Gribskov M."/>
            <person name="Grimwood J."/>
            <person name="Groover A."/>
            <person name="Gunter L."/>
            <person name="Hamberger B."/>
            <person name="Heinze B."/>
            <person name="Helariutta Y."/>
            <person name="Henrissat B."/>
            <person name="Holligan D."/>
            <person name="Holt R."/>
            <person name="Huang W."/>
            <person name="Islam-Faridi N."/>
            <person name="Jones S."/>
            <person name="Jones-Rhoades M."/>
            <person name="Jorgensen R."/>
            <person name="Joshi C."/>
            <person name="Kangasjarvi J."/>
            <person name="Karlsson J."/>
            <person name="Kelleher C."/>
            <person name="Kirkpatrick R."/>
            <person name="Kirst M."/>
            <person name="Kohler A."/>
            <person name="Kalluri U."/>
            <person name="Larimer F."/>
            <person name="Leebens-Mack J."/>
            <person name="Leple J.C."/>
            <person name="Locascio P."/>
            <person name="Lou Y."/>
            <person name="Lucas S."/>
            <person name="Martin F."/>
            <person name="Montanini B."/>
            <person name="Napoli C."/>
            <person name="Nelson D.R."/>
            <person name="Nelson C."/>
            <person name="Nieminen K."/>
            <person name="Nilsson O."/>
            <person name="Pereda V."/>
            <person name="Peter G."/>
            <person name="Philippe R."/>
            <person name="Pilate G."/>
            <person name="Poliakov A."/>
            <person name="Razumovskaya J."/>
            <person name="Richardson P."/>
            <person name="Rinaldi C."/>
            <person name="Ritland K."/>
            <person name="Rouze P."/>
            <person name="Ryaboy D."/>
            <person name="Schmutz J."/>
            <person name="Schrader J."/>
            <person name="Segerman B."/>
            <person name="Shin H."/>
            <person name="Siddiqui A."/>
            <person name="Sterky F."/>
            <person name="Terry A."/>
            <person name="Tsai C.J."/>
            <person name="Uberbacher E."/>
            <person name="Unneberg P."/>
            <person name="Vahala J."/>
            <person name="Wall K."/>
            <person name="Wessler S."/>
            <person name="Yang G."/>
            <person name="Yin T."/>
            <person name="Douglas C."/>
            <person name="Marra M."/>
            <person name="Sandberg G."/>
            <person name="Van de Peer Y."/>
            <person name="Rokhsar D."/>
        </authorList>
    </citation>
    <scope>NUCLEOTIDE SEQUENCE [LARGE SCALE GENOMIC DNA]</scope>
    <source>
        <strain evidence="2">cv. Nisqually</strain>
    </source>
</reference>
<dbReference type="Proteomes" id="UP000006729">
    <property type="component" value="Chromosome 1"/>
</dbReference>
<comment type="caution">
    <text evidence="1">The sequence shown here is derived from an EMBL/GenBank/DDBJ whole genome shotgun (WGS) entry which is preliminary data.</text>
</comment>
<protein>
    <submittedName>
        <fullName evidence="1">Uncharacterized protein</fullName>
    </submittedName>
</protein>